<dbReference type="Proteomes" id="UP000309128">
    <property type="component" value="Unassembled WGS sequence"/>
</dbReference>
<dbReference type="AlphaFoldDB" id="A0A5S4EUM4"/>
<dbReference type="OrthoDB" id="5075075at2"/>
<gene>
    <name evidence="2" type="ORF">ETD86_54065</name>
</gene>
<evidence type="ECO:0000256" key="1">
    <source>
        <dbReference type="SAM" id="MobiDB-lite"/>
    </source>
</evidence>
<evidence type="ECO:0000313" key="3">
    <source>
        <dbReference type="Proteomes" id="UP000309128"/>
    </source>
</evidence>
<reference evidence="2 3" key="1">
    <citation type="submission" date="2019-05" db="EMBL/GenBank/DDBJ databases">
        <title>Draft genome sequence of Nonomuraea turkmeniaca DSM 43926.</title>
        <authorList>
            <person name="Saricaoglu S."/>
            <person name="Isik K."/>
        </authorList>
    </citation>
    <scope>NUCLEOTIDE SEQUENCE [LARGE SCALE GENOMIC DNA]</scope>
    <source>
        <strain evidence="2 3">DSM 43926</strain>
    </source>
</reference>
<feature type="non-terminal residue" evidence="2">
    <location>
        <position position="1"/>
    </location>
</feature>
<keyword evidence="3" id="KW-1185">Reference proteome</keyword>
<proteinExistence type="predicted"/>
<feature type="compositionally biased region" description="Basic and acidic residues" evidence="1">
    <location>
        <begin position="200"/>
        <end position="212"/>
    </location>
</feature>
<dbReference type="RefSeq" id="WP_138674338.1">
    <property type="nucleotide sequence ID" value="NZ_VCKY01000500.1"/>
</dbReference>
<comment type="caution">
    <text evidence="2">The sequence shown here is derived from an EMBL/GenBank/DDBJ whole genome shotgun (WGS) entry which is preliminary data.</text>
</comment>
<feature type="region of interest" description="Disordered" evidence="1">
    <location>
        <begin position="36"/>
        <end position="68"/>
    </location>
</feature>
<dbReference type="EMBL" id="VCKY01000500">
    <property type="protein sequence ID" value="TMR03010.1"/>
    <property type="molecule type" value="Genomic_DNA"/>
</dbReference>
<protein>
    <submittedName>
        <fullName evidence="2">Uncharacterized protein</fullName>
    </submittedName>
</protein>
<organism evidence="2 3">
    <name type="scientific">Nonomuraea turkmeniaca</name>
    <dbReference type="NCBI Taxonomy" id="103838"/>
    <lineage>
        <taxon>Bacteria</taxon>
        <taxon>Bacillati</taxon>
        <taxon>Actinomycetota</taxon>
        <taxon>Actinomycetes</taxon>
        <taxon>Streptosporangiales</taxon>
        <taxon>Streptosporangiaceae</taxon>
        <taxon>Nonomuraea</taxon>
    </lineage>
</organism>
<feature type="region of interest" description="Disordered" evidence="1">
    <location>
        <begin position="194"/>
        <end position="230"/>
    </location>
</feature>
<name>A0A5S4EUM4_9ACTN</name>
<sequence>TWKRLTESVNELAGNLTTQVRAIATVTSAVARGYLTRPIPAPKPSPSRPGGDLMPAALAQPDTGPRADADQLASDAIRRACDLACVIRDDGPDAALRTIQQIPADTVPLVMIMLAAMVPDDQPATTLLAWAVDSWPPHADRIDPALLPYATIRTGRGRRRKDEQPCGSVAAYRRHKRRAEQPCDSCEATFKLYNQAKRRQREDRRPPRDRAGTRRPRTGRPPTSAPRQCPACDAPADKIVKGYCPQCYQRWVYHGRPDGGPPPKRQPSVRPPKPIPARCRKNLHDLTFGTVIFLHSGAWRCRACYNAARARRLFNTRHRDHHVVELPEGHLACMTCSTPEVPVQQRPWRWRPDTRAADTSTIPAPPTATATPLALLERLSA</sequence>
<evidence type="ECO:0000313" key="2">
    <source>
        <dbReference type="EMBL" id="TMR03010.1"/>
    </source>
</evidence>
<accession>A0A5S4EUM4</accession>